<protein>
    <recommendedName>
        <fullName evidence="1">HNH nuclease domain-containing protein</fullName>
    </recommendedName>
</protein>
<dbReference type="Pfam" id="PF13392">
    <property type="entry name" value="HNH_3"/>
    <property type="match status" value="1"/>
</dbReference>
<dbReference type="SUPFAM" id="SSF54060">
    <property type="entry name" value="His-Me finger endonucleases"/>
    <property type="match status" value="1"/>
</dbReference>
<feature type="domain" description="HNH nuclease" evidence="1">
    <location>
        <begin position="51"/>
        <end position="86"/>
    </location>
</feature>
<gene>
    <name evidence="2" type="ORF">DI549_20580</name>
</gene>
<dbReference type="EMBL" id="QFQD01000094">
    <property type="protein sequence ID" value="PZQ79303.1"/>
    <property type="molecule type" value="Genomic_DNA"/>
</dbReference>
<dbReference type="Proteomes" id="UP000248887">
    <property type="component" value="Unassembled WGS sequence"/>
</dbReference>
<sequence length="112" mass="12573">MSFPLDSLPAQLASKITLCPIKGCWLWTGSTSGTGRGGGYGRVTWRCATWAVHKLVWLLSGGRQLRPREQLDHGCRVRRCCNPAHLKPMFQKRNMLLAHSRKRAAFVAEAVR</sequence>
<dbReference type="InterPro" id="IPR044925">
    <property type="entry name" value="His-Me_finger_sf"/>
</dbReference>
<dbReference type="InterPro" id="IPR003615">
    <property type="entry name" value="HNH_nuc"/>
</dbReference>
<dbReference type="AlphaFoldDB" id="A0A2W5SI97"/>
<evidence type="ECO:0000313" key="3">
    <source>
        <dbReference type="Proteomes" id="UP000248887"/>
    </source>
</evidence>
<proteinExistence type="predicted"/>
<name>A0A2W5SI97_ANCNO</name>
<evidence type="ECO:0000259" key="1">
    <source>
        <dbReference type="Pfam" id="PF13392"/>
    </source>
</evidence>
<reference evidence="2 3" key="1">
    <citation type="submission" date="2017-08" db="EMBL/GenBank/DDBJ databases">
        <title>Infants hospitalized years apart are colonized by the same room-sourced microbial strains.</title>
        <authorList>
            <person name="Brooks B."/>
            <person name="Olm M.R."/>
            <person name="Firek B.A."/>
            <person name="Baker R."/>
            <person name="Thomas B.C."/>
            <person name="Morowitz M.J."/>
            <person name="Banfield J.F."/>
        </authorList>
    </citation>
    <scope>NUCLEOTIDE SEQUENCE [LARGE SCALE GENOMIC DNA]</scope>
    <source>
        <strain evidence="2">S2_005_001_R2_27</strain>
    </source>
</reference>
<evidence type="ECO:0000313" key="2">
    <source>
        <dbReference type="EMBL" id="PZQ79303.1"/>
    </source>
</evidence>
<accession>A0A2W5SI97</accession>
<organism evidence="2 3">
    <name type="scientific">Ancylobacter novellus</name>
    <name type="common">Thiobacillus novellus</name>
    <dbReference type="NCBI Taxonomy" id="921"/>
    <lineage>
        <taxon>Bacteria</taxon>
        <taxon>Pseudomonadati</taxon>
        <taxon>Pseudomonadota</taxon>
        <taxon>Alphaproteobacteria</taxon>
        <taxon>Hyphomicrobiales</taxon>
        <taxon>Xanthobacteraceae</taxon>
        <taxon>Ancylobacter</taxon>
    </lineage>
</organism>
<comment type="caution">
    <text evidence="2">The sequence shown here is derived from an EMBL/GenBank/DDBJ whole genome shotgun (WGS) entry which is preliminary data.</text>
</comment>